<dbReference type="GO" id="GO:0016491">
    <property type="term" value="F:oxidoreductase activity"/>
    <property type="evidence" value="ECO:0007669"/>
    <property type="project" value="UniProtKB-KW"/>
</dbReference>
<gene>
    <name evidence="6" type="ORF">B0I26_11089</name>
</gene>
<dbReference type="InterPro" id="IPR050097">
    <property type="entry name" value="Ferredoxin-NADP_redctase_2"/>
</dbReference>
<dbReference type="Gene3D" id="3.50.50.60">
    <property type="entry name" value="FAD/NAD(P)-binding domain"/>
    <property type="match status" value="2"/>
</dbReference>
<reference evidence="6 7" key="1">
    <citation type="submission" date="2018-06" db="EMBL/GenBank/DDBJ databases">
        <title>Genomic Encyclopedia of Type Strains, Phase III (KMG-III): the genomes of soil and plant-associated and newly described type strains.</title>
        <authorList>
            <person name="Whitman W."/>
        </authorList>
    </citation>
    <scope>NUCLEOTIDE SEQUENCE [LARGE SCALE GENOMIC DNA]</scope>
    <source>
        <strain evidence="6 7">CGMCC 1.8979</strain>
    </source>
</reference>
<feature type="domain" description="FAD/NAD(P)-binding" evidence="5">
    <location>
        <begin position="8"/>
        <end position="289"/>
    </location>
</feature>
<dbReference type="SUPFAM" id="SSF51905">
    <property type="entry name" value="FAD/NAD(P)-binding domain"/>
    <property type="match status" value="1"/>
</dbReference>
<keyword evidence="7" id="KW-1185">Reference proteome</keyword>
<evidence type="ECO:0000256" key="2">
    <source>
        <dbReference type="ARBA" id="ARBA00011738"/>
    </source>
</evidence>
<proteinExistence type="predicted"/>
<evidence type="ECO:0000313" key="7">
    <source>
        <dbReference type="Proteomes" id="UP000248555"/>
    </source>
</evidence>
<dbReference type="InterPro" id="IPR036188">
    <property type="entry name" value="FAD/NAD-bd_sf"/>
</dbReference>
<evidence type="ECO:0000256" key="1">
    <source>
        <dbReference type="ARBA" id="ARBA00001974"/>
    </source>
</evidence>
<evidence type="ECO:0000256" key="3">
    <source>
        <dbReference type="ARBA" id="ARBA00022630"/>
    </source>
</evidence>
<dbReference type="RefSeq" id="WP_245934777.1">
    <property type="nucleotide sequence ID" value="NZ_QLMH01000010.1"/>
</dbReference>
<dbReference type="EMBL" id="QLMH01000010">
    <property type="protein sequence ID" value="RAK18457.1"/>
    <property type="molecule type" value="Genomic_DNA"/>
</dbReference>
<dbReference type="AlphaFoldDB" id="A0A327YDA6"/>
<keyword evidence="3" id="KW-0285">Flavoprotein</keyword>
<name>A0A327YDA6_9BACL</name>
<keyword evidence="4" id="KW-0560">Oxidoreductase</keyword>
<evidence type="ECO:0000313" key="6">
    <source>
        <dbReference type="EMBL" id="RAK18457.1"/>
    </source>
</evidence>
<dbReference type="PRINTS" id="PR00469">
    <property type="entry name" value="PNDRDTASEII"/>
</dbReference>
<comment type="caution">
    <text evidence="6">The sequence shown here is derived from an EMBL/GenBank/DDBJ whole genome shotgun (WGS) entry which is preliminary data.</text>
</comment>
<dbReference type="InterPro" id="IPR023753">
    <property type="entry name" value="FAD/NAD-binding_dom"/>
</dbReference>
<dbReference type="Proteomes" id="UP000248555">
    <property type="component" value="Unassembled WGS sequence"/>
</dbReference>
<dbReference type="Pfam" id="PF07992">
    <property type="entry name" value="Pyr_redox_2"/>
    <property type="match status" value="1"/>
</dbReference>
<accession>A0A327YDA6</accession>
<comment type="subunit">
    <text evidence="2">Homodimer.</text>
</comment>
<dbReference type="PANTHER" id="PTHR48105">
    <property type="entry name" value="THIOREDOXIN REDUCTASE 1-RELATED-RELATED"/>
    <property type="match status" value="1"/>
</dbReference>
<evidence type="ECO:0000256" key="4">
    <source>
        <dbReference type="ARBA" id="ARBA00023002"/>
    </source>
</evidence>
<comment type="cofactor">
    <cofactor evidence="1">
        <name>FAD</name>
        <dbReference type="ChEBI" id="CHEBI:57692"/>
    </cofactor>
</comment>
<sequence length="306" mass="33836">MVNSSIYECIIIGGGIAGLQAAIQLGRYRHHVLVVDSNNGRSNLCRAYHNVLGWPDGVSGETLRALGRKQAARLNIHFVEDEIIDAEKKEDLFFLQGKSGCHYLGERILLATGVKDRIPPITNLLPCLGTSVYVCPDCDGYEVTNKKVIVLGAGITGANMAITLLYWTKNMIYINHDGEDLSLNLKSELRQQQIQYIREPIEEVLLNKEGQFSGVRLQSGIELSAERGFIAFGSNKVNTELAKRLGVERLENKHIPTDPRTKQTNIENVWAAGDIGVHSELVPLAMAEGAQAAIWIHKSILNLKKK</sequence>
<dbReference type="PRINTS" id="PR00368">
    <property type="entry name" value="FADPNR"/>
</dbReference>
<evidence type="ECO:0000259" key="5">
    <source>
        <dbReference type="Pfam" id="PF07992"/>
    </source>
</evidence>
<organism evidence="6 7">
    <name type="scientific">Paranoxybacillus vitaminiphilus</name>
    <dbReference type="NCBI Taxonomy" id="581036"/>
    <lineage>
        <taxon>Bacteria</taxon>
        <taxon>Bacillati</taxon>
        <taxon>Bacillota</taxon>
        <taxon>Bacilli</taxon>
        <taxon>Bacillales</taxon>
        <taxon>Anoxybacillaceae</taxon>
        <taxon>Paranoxybacillus</taxon>
    </lineage>
</organism>
<protein>
    <submittedName>
        <fullName evidence="6">Thioredoxin reductase</fullName>
    </submittedName>
</protein>